<name>A0ABU2QV12_9ACTN</name>
<gene>
    <name evidence="1" type="ORF">RM698_01830</name>
</gene>
<proteinExistence type="predicted"/>
<accession>A0ABU2QV12</accession>
<dbReference type="RefSeq" id="WP_010262863.1">
    <property type="nucleotide sequence ID" value="NZ_JAVRET010000002.1"/>
</dbReference>
<organism evidence="1 2">
    <name type="scientific">Streptomyces evansiae</name>
    <dbReference type="NCBI Taxonomy" id="3075535"/>
    <lineage>
        <taxon>Bacteria</taxon>
        <taxon>Bacillati</taxon>
        <taxon>Actinomycetota</taxon>
        <taxon>Actinomycetes</taxon>
        <taxon>Kitasatosporales</taxon>
        <taxon>Streptomycetaceae</taxon>
        <taxon>Streptomyces</taxon>
    </lineage>
</organism>
<evidence type="ECO:0000313" key="2">
    <source>
        <dbReference type="Proteomes" id="UP001183610"/>
    </source>
</evidence>
<keyword evidence="2" id="KW-1185">Reference proteome</keyword>
<evidence type="ECO:0000313" key="1">
    <source>
        <dbReference type="EMBL" id="MDT0407791.1"/>
    </source>
</evidence>
<protein>
    <recommendedName>
        <fullName evidence="3">Secondary metabolite protein</fullName>
    </recommendedName>
</protein>
<comment type="caution">
    <text evidence="1">The sequence shown here is derived from an EMBL/GenBank/DDBJ whole genome shotgun (WGS) entry which is preliminary data.</text>
</comment>
<dbReference type="Proteomes" id="UP001183610">
    <property type="component" value="Unassembled WGS sequence"/>
</dbReference>
<evidence type="ECO:0008006" key="3">
    <source>
        <dbReference type="Google" id="ProtNLM"/>
    </source>
</evidence>
<dbReference type="EMBL" id="JAVRET010000002">
    <property type="protein sequence ID" value="MDT0407791.1"/>
    <property type="molecule type" value="Genomic_DNA"/>
</dbReference>
<sequence length="112" mass="12274">MPCGFWVALEDIDLIAVEDATSPLHRDHIVLHEISHMLLGHEAGNDLHERLPLGVDPSLVAHMLGRTSYGAPIEREAETLAGRIATRAAQRSEADGSAPPRLRRMNSVLSCY</sequence>
<reference evidence="2" key="1">
    <citation type="submission" date="2023-07" db="EMBL/GenBank/DDBJ databases">
        <title>30 novel species of actinomycetes from the DSMZ collection.</title>
        <authorList>
            <person name="Nouioui I."/>
        </authorList>
    </citation>
    <scope>NUCLEOTIDE SEQUENCE [LARGE SCALE GENOMIC DNA]</scope>
    <source>
        <strain evidence="2">DSM 41979</strain>
    </source>
</reference>